<keyword evidence="2" id="KW-1185">Reference proteome</keyword>
<proteinExistence type="predicted"/>
<reference evidence="1 2" key="1">
    <citation type="submission" date="2015-08" db="EMBL/GenBank/DDBJ databases">
        <title>Genome sequencing of Penicillium nordicum.</title>
        <authorList>
            <person name="Nguyen H.D."/>
            <person name="Seifert K.A."/>
        </authorList>
    </citation>
    <scope>NUCLEOTIDE SEQUENCE [LARGE SCALE GENOMIC DNA]</scope>
    <source>
        <strain evidence="1 2">DAOMC 185683</strain>
    </source>
</reference>
<protein>
    <submittedName>
        <fullName evidence="1">Uncharacterized protein</fullName>
    </submittedName>
</protein>
<dbReference type="EMBL" id="LHQQ01000012">
    <property type="protein sequence ID" value="KOS47768.1"/>
    <property type="molecule type" value="Genomic_DNA"/>
</dbReference>
<accession>A0A0M8P993</accession>
<dbReference type="Proteomes" id="UP000037696">
    <property type="component" value="Unassembled WGS sequence"/>
</dbReference>
<comment type="caution">
    <text evidence="1">The sequence shown here is derived from an EMBL/GenBank/DDBJ whole genome shotgun (WGS) entry which is preliminary data.</text>
</comment>
<evidence type="ECO:0000313" key="2">
    <source>
        <dbReference type="Proteomes" id="UP000037696"/>
    </source>
</evidence>
<sequence length="83" mass="9406">MIICKESGSSIRHDLCPNFMAPMQYSHRNDTERDFHAEPHYLPRTLSANQNDRLPSSRPSPTPTAVASIVSLLESQVIWQTII</sequence>
<organism evidence="1 2">
    <name type="scientific">Penicillium nordicum</name>
    <dbReference type="NCBI Taxonomy" id="229535"/>
    <lineage>
        <taxon>Eukaryota</taxon>
        <taxon>Fungi</taxon>
        <taxon>Dikarya</taxon>
        <taxon>Ascomycota</taxon>
        <taxon>Pezizomycotina</taxon>
        <taxon>Eurotiomycetes</taxon>
        <taxon>Eurotiomycetidae</taxon>
        <taxon>Eurotiales</taxon>
        <taxon>Aspergillaceae</taxon>
        <taxon>Penicillium</taxon>
    </lineage>
</organism>
<dbReference type="AlphaFoldDB" id="A0A0M8P993"/>
<evidence type="ECO:0000313" key="1">
    <source>
        <dbReference type="EMBL" id="KOS47768.1"/>
    </source>
</evidence>
<name>A0A0M8P993_9EURO</name>
<gene>
    <name evidence="1" type="ORF">ACN38_g1284</name>
</gene>